<keyword evidence="2" id="KW-1185">Reference proteome</keyword>
<protein>
    <recommendedName>
        <fullName evidence="3">Lipoprotein</fullName>
    </recommendedName>
</protein>
<comment type="caution">
    <text evidence="1">The sequence shown here is derived from an EMBL/GenBank/DDBJ whole genome shotgun (WGS) entry which is preliminary data.</text>
</comment>
<sequence>MVSLLFTACTEDHSFSLDERRQIIVVHNLLVLEIESDSSQTHEGHFFFIVKENPYDTKEFDTIRLQGQSTGLKIKKDDSCGYKKTQMINLLPNRKYTIIHSGMGGRVRIQEYFWTDSIGNLRVDPTRKRKVGYKEVIGTDSWGT</sequence>
<proteinExistence type="predicted"/>
<evidence type="ECO:0000313" key="2">
    <source>
        <dbReference type="Proteomes" id="UP001200470"/>
    </source>
</evidence>
<accession>A0ABS9CIE4</accession>
<evidence type="ECO:0000313" key="1">
    <source>
        <dbReference type="EMBL" id="MCF2564863.1"/>
    </source>
</evidence>
<organism evidence="1 2">
    <name type="scientific">Xylanibacter brevis</name>
    <dbReference type="NCBI Taxonomy" id="83231"/>
    <lineage>
        <taxon>Bacteria</taxon>
        <taxon>Pseudomonadati</taxon>
        <taxon>Bacteroidota</taxon>
        <taxon>Bacteroidia</taxon>
        <taxon>Bacteroidales</taxon>
        <taxon>Prevotellaceae</taxon>
        <taxon>Xylanibacter</taxon>
    </lineage>
</organism>
<gene>
    <name evidence="1" type="ORF">I6E12_12235</name>
</gene>
<dbReference type="Proteomes" id="UP001200470">
    <property type="component" value="Unassembled WGS sequence"/>
</dbReference>
<dbReference type="EMBL" id="JADYTN010000050">
    <property type="protein sequence ID" value="MCF2564863.1"/>
    <property type="molecule type" value="Genomic_DNA"/>
</dbReference>
<evidence type="ECO:0008006" key="3">
    <source>
        <dbReference type="Google" id="ProtNLM"/>
    </source>
</evidence>
<name>A0ABS9CIE4_9BACT</name>
<reference evidence="1 2" key="1">
    <citation type="submission" date="2020-12" db="EMBL/GenBank/DDBJ databases">
        <title>Whole genome sequences of gut porcine anaerobes.</title>
        <authorList>
            <person name="Kubasova T."/>
            <person name="Jahodarova E."/>
            <person name="Rychlik I."/>
        </authorList>
    </citation>
    <scope>NUCLEOTIDE SEQUENCE [LARGE SCALE GENOMIC DNA]</scope>
    <source>
        <strain evidence="1 2">An925</strain>
    </source>
</reference>